<proteinExistence type="predicted"/>
<keyword evidence="3" id="KW-1185">Reference proteome</keyword>
<name>A0A5P1EB32_ASPOF</name>
<evidence type="ECO:0000313" key="2">
    <source>
        <dbReference type="EMBL" id="ONK58725.1"/>
    </source>
</evidence>
<dbReference type="EMBL" id="CM007389">
    <property type="protein sequence ID" value="ONK58725.1"/>
    <property type="molecule type" value="Genomic_DNA"/>
</dbReference>
<dbReference type="AlphaFoldDB" id="A0A5P1EB32"/>
<sequence>MYRRFLTGGTLRPSALQRRPRRFRHYTHQPPHVSPSLPPASGSSATSSSYSAVDLAIANCGAKSRSSDIPSRRRRRGRLILSGNVDVLVSCPGQPAAALPFRLADAGIVPGLPQPSHHPPVCTTSGSGRAQRSPSRLTPRPAQASGLSGRRCQKTRARPRSLRAMRLLPSNAAAARRLWRCSRAMHAAPSSAVSWSAVERMRGRARNRRGSRRRRARCRCRLGCVAGGEASLRLCRRGGRIPASAL</sequence>
<gene>
    <name evidence="2" type="ORF">A4U43_C09F16020</name>
</gene>
<feature type="compositionally biased region" description="Polar residues" evidence="1">
    <location>
        <begin position="122"/>
        <end position="136"/>
    </location>
</feature>
<organism evidence="2 3">
    <name type="scientific">Asparagus officinalis</name>
    <name type="common">Garden asparagus</name>
    <dbReference type="NCBI Taxonomy" id="4686"/>
    <lineage>
        <taxon>Eukaryota</taxon>
        <taxon>Viridiplantae</taxon>
        <taxon>Streptophyta</taxon>
        <taxon>Embryophyta</taxon>
        <taxon>Tracheophyta</taxon>
        <taxon>Spermatophyta</taxon>
        <taxon>Magnoliopsida</taxon>
        <taxon>Liliopsida</taxon>
        <taxon>Asparagales</taxon>
        <taxon>Asparagaceae</taxon>
        <taxon>Asparagoideae</taxon>
        <taxon>Asparagus</taxon>
    </lineage>
</organism>
<feature type="region of interest" description="Disordered" evidence="1">
    <location>
        <begin position="26"/>
        <end position="45"/>
    </location>
</feature>
<accession>A0A5P1EB32</accession>
<dbReference type="Proteomes" id="UP000243459">
    <property type="component" value="Chromosome 9"/>
</dbReference>
<evidence type="ECO:0000256" key="1">
    <source>
        <dbReference type="SAM" id="MobiDB-lite"/>
    </source>
</evidence>
<evidence type="ECO:0000313" key="3">
    <source>
        <dbReference type="Proteomes" id="UP000243459"/>
    </source>
</evidence>
<reference evidence="3" key="1">
    <citation type="journal article" date="2017" name="Nat. Commun.">
        <title>The asparagus genome sheds light on the origin and evolution of a young Y chromosome.</title>
        <authorList>
            <person name="Harkess A."/>
            <person name="Zhou J."/>
            <person name="Xu C."/>
            <person name="Bowers J.E."/>
            <person name="Van der Hulst R."/>
            <person name="Ayyampalayam S."/>
            <person name="Mercati F."/>
            <person name="Riccardi P."/>
            <person name="McKain M.R."/>
            <person name="Kakrana A."/>
            <person name="Tang H."/>
            <person name="Ray J."/>
            <person name="Groenendijk J."/>
            <person name="Arikit S."/>
            <person name="Mathioni S.M."/>
            <person name="Nakano M."/>
            <person name="Shan H."/>
            <person name="Telgmann-Rauber A."/>
            <person name="Kanno A."/>
            <person name="Yue Z."/>
            <person name="Chen H."/>
            <person name="Li W."/>
            <person name="Chen Y."/>
            <person name="Xu X."/>
            <person name="Zhang Y."/>
            <person name="Luo S."/>
            <person name="Chen H."/>
            <person name="Gao J."/>
            <person name="Mao Z."/>
            <person name="Pires J.C."/>
            <person name="Luo M."/>
            <person name="Kudrna D."/>
            <person name="Wing R.A."/>
            <person name="Meyers B.C."/>
            <person name="Yi K."/>
            <person name="Kong H."/>
            <person name="Lavrijsen P."/>
            <person name="Sunseri F."/>
            <person name="Falavigna A."/>
            <person name="Ye Y."/>
            <person name="Leebens-Mack J.H."/>
            <person name="Chen G."/>
        </authorList>
    </citation>
    <scope>NUCLEOTIDE SEQUENCE [LARGE SCALE GENOMIC DNA]</scope>
    <source>
        <strain evidence="3">cv. DH0086</strain>
    </source>
</reference>
<feature type="region of interest" description="Disordered" evidence="1">
    <location>
        <begin position="112"/>
        <end position="158"/>
    </location>
</feature>
<dbReference type="Gramene" id="ONK58725">
    <property type="protein sequence ID" value="ONK58725"/>
    <property type="gene ID" value="A4U43_C09F16020"/>
</dbReference>
<protein>
    <submittedName>
        <fullName evidence="2">Uncharacterized protein</fullName>
    </submittedName>
</protein>